<evidence type="ECO:0000313" key="3">
    <source>
        <dbReference type="Proteomes" id="UP000494040"/>
    </source>
</evidence>
<dbReference type="AlphaFoldDB" id="A0A8I6REJ3"/>
<dbReference type="KEGG" id="clec:106662630"/>
<feature type="compositionally biased region" description="Basic and acidic residues" evidence="1">
    <location>
        <begin position="175"/>
        <end position="186"/>
    </location>
</feature>
<evidence type="ECO:0000256" key="1">
    <source>
        <dbReference type="SAM" id="MobiDB-lite"/>
    </source>
</evidence>
<evidence type="ECO:0000313" key="2">
    <source>
        <dbReference type="EnsemblMetazoa" id="XP_014242337.1"/>
    </source>
</evidence>
<dbReference type="RefSeq" id="XP_014242337.1">
    <property type="nucleotide sequence ID" value="XM_014386851.2"/>
</dbReference>
<organism evidence="2 3">
    <name type="scientific">Cimex lectularius</name>
    <name type="common">Bed bug</name>
    <name type="synonym">Acanthia lectularia</name>
    <dbReference type="NCBI Taxonomy" id="79782"/>
    <lineage>
        <taxon>Eukaryota</taxon>
        <taxon>Metazoa</taxon>
        <taxon>Ecdysozoa</taxon>
        <taxon>Arthropoda</taxon>
        <taxon>Hexapoda</taxon>
        <taxon>Insecta</taxon>
        <taxon>Pterygota</taxon>
        <taxon>Neoptera</taxon>
        <taxon>Paraneoptera</taxon>
        <taxon>Hemiptera</taxon>
        <taxon>Heteroptera</taxon>
        <taxon>Panheteroptera</taxon>
        <taxon>Cimicomorpha</taxon>
        <taxon>Cimicidae</taxon>
        <taxon>Cimex</taxon>
    </lineage>
</organism>
<reference evidence="2" key="1">
    <citation type="submission" date="2022-01" db="UniProtKB">
        <authorList>
            <consortium name="EnsemblMetazoa"/>
        </authorList>
    </citation>
    <scope>IDENTIFICATION</scope>
</reference>
<feature type="compositionally biased region" description="Polar residues" evidence="1">
    <location>
        <begin position="1"/>
        <end position="21"/>
    </location>
</feature>
<dbReference type="EnsemblMetazoa" id="XM_014386851.2">
    <property type="protein sequence ID" value="XP_014242337.1"/>
    <property type="gene ID" value="LOC106662630"/>
</dbReference>
<dbReference type="GeneID" id="106662630"/>
<dbReference type="Proteomes" id="UP000494040">
    <property type="component" value="Unassembled WGS sequence"/>
</dbReference>
<feature type="compositionally biased region" description="Basic and acidic residues" evidence="1">
    <location>
        <begin position="22"/>
        <end position="40"/>
    </location>
</feature>
<name>A0A8I6REJ3_CIMLE</name>
<accession>A0A8I6REJ3</accession>
<protein>
    <submittedName>
        <fullName evidence="2">Uncharacterized protein</fullName>
    </submittedName>
</protein>
<keyword evidence="3" id="KW-1185">Reference proteome</keyword>
<feature type="region of interest" description="Disordered" evidence="1">
    <location>
        <begin position="174"/>
        <end position="253"/>
    </location>
</feature>
<proteinExistence type="predicted"/>
<feature type="compositionally biased region" description="Low complexity" evidence="1">
    <location>
        <begin position="187"/>
        <end position="202"/>
    </location>
</feature>
<sequence length="312" mass="34459">MKKTSLDQTTRSSQLSGIRKNTTFDEKIGKKSDDSKQESVHIKTELASKSSNTTTVDKQIQTVSPSFTKQNRLIPKVTDIEKLIPLIVNTCKNCGYKNDKSETKLQGETLGAIFAKCREELLGQNPALDSVDFCPDIPKNSTKPISIVQYDNTDSSKPLTFPTATAASVLYEDEGEKKAVTQESEHSNNAASSENDTTSETLSTEKKKQSDPDTQKSESQVTSPLVKTDETPKSPSKSTISSTKSKKSIFNRKTSITTKNKKVYKSYGKYIAEELRSMPPEKAVVCQRLINETLTHGLMGQLNNTSRVTSKK</sequence>
<feature type="compositionally biased region" description="Low complexity" evidence="1">
    <location>
        <begin position="233"/>
        <end position="243"/>
    </location>
</feature>
<feature type="region of interest" description="Disordered" evidence="1">
    <location>
        <begin position="1"/>
        <end position="40"/>
    </location>
</feature>
<feature type="compositionally biased region" description="Basic and acidic residues" evidence="1">
    <location>
        <begin position="203"/>
        <end position="216"/>
    </location>
</feature>
<dbReference type="OrthoDB" id="6617753at2759"/>